<feature type="transmembrane region" description="Helical" evidence="7">
    <location>
        <begin position="12"/>
        <end position="31"/>
    </location>
</feature>
<keyword evidence="10" id="KW-1185">Reference proteome</keyword>
<reference evidence="10" key="1">
    <citation type="submission" date="2015-02" db="EMBL/GenBank/DDBJ databases">
        <title>Genome sequencing for Strongylocentrotus purpuratus.</title>
        <authorList>
            <person name="Murali S."/>
            <person name="Liu Y."/>
            <person name="Vee V."/>
            <person name="English A."/>
            <person name="Wang M."/>
            <person name="Skinner E."/>
            <person name="Han Y."/>
            <person name="Muzny D.M."/>
            <person name="Worley K.C."/>
            <person name="Gibbs R.A."/>
        </authorList>
    </citation>
    <scope>NUCLEOTIDE SEQUENCE</scope>
</reference>
<dbReference type="EnsemblMetazoa" id="XM_001198390">
    <property type="protein sequence ID" value="XP_001198390"/>
    <property type="gene ID" value="LOC762678"/>
</dbReference>
<evidence type="ECO:0000256" key="7">
    <source>
        <dbReference type="SAM" id="Phobius"/>
    </source>
</evidence>
<evidence type="ECO:0000256" key="2">
    <source>
        <dbReference type="ARBA" id="ARBA00010198"/>
    </source>
</evidence>
<sequence>MAMNITSVWPYLLPLAIFAMTCWVIVIPGLVAPLQIHLQRRAVPESTTDAHLNIRDKYRDAQPSKARIGSTERARMTTTLSDNFLSDHNDRTSGKSSRKLESESERTSTVKNLVLSKPVGEKENDREAGVTHAYVEGIMEGDDDVRTDVTSQSDLSIDMNEYYTYDYDDYPMDDDDEEEDEEEEDEDSVMEMRSKKEANTMIRTEELRSMQRLAELATLSNPELGFVNLITPNPDLDITIEVVTDDDDEEEDAAEIDNRLPGDDRPSNPRPPSPPPSDHRVRDSGRRKGKGRKNHRNNNRGKGNQKPSRQSENNNGNTSSYFDMTLFHLIRNTGYMDGENGESSAAGFGEWSSWSSCSTSCGGGKRERTRPCGLQCRTTERQECNKHICSGSSITSESENDFVASDLPSATRSNQGFIINQGFTIDVVDEIADAIDNSDFDSCEEWMQCRSEKLVSYLSHLDDLPSCPCYFPTNNAIVDPQQGREFHWIEQDPEATRLDIYKPTAQSCIQSLRSYHSTSLASQQCCYDSNQRLITRGQGAGTPQLITSQISQELHYKIDILPWIICKGDWTRYNQIRQPNNDRECTDIPDLQTFLSQVDEARDF</sequence>
<evidence type="ECO:0000259" key="8">
    <source>
        <dbReference type="PROSITE" id="PS50856"/>
    </source>
</evidence>
<proteinExistence type="inferred from homology"/>
<dbReference type="OrthoDB" id="9930623at2759"/>
<evidence type="ECO:0000313" key="10">
    <source>
        <dbReference type="Proteomes" id="UP000007110"/>
    </source>
</evidence>
<keyword evidence="7" id="KW-1133">Transmembrane helix</keyword>
<feature type="compositionally biased region" description="Polar residues" evidence="6">
    <location>
        <begin position="307"/>
        <end position="320"/>
    </location>
</feature>
<feature type="domain" description="AMOP" evidence="8">
    <location>
        <begin position="435"/>
        <end position="592"/>
    </location>
</feature>
<feature type="compositionally biased region" description="Basic and acidic residues" evidence="6">
    <location>
        <begin position="277"/>
        <end position="286"/>
    </location>
</feature>
<dbReference type="Pfam" id="PF00090">
    <property type="entry name" value="TSP_1"/>
    <property type="match status" value="1"/>
</dbReference>
<feature type="region of interest" description="Disordered" evidence="6">
    <location>
        <begin position="243"/>
        <end position="320"/>
    </location>
</feature>
<dbReference type="Gene3D" id="2.20.100.10">
    <property type="entry name" value="Thrombospondin type-1 (TSP1) repeat"/>
    <property type="match status" value="1"/>
</dbReference>
<dbReference type="AlphaFoldDB" id="A0A7M7LWN9"/>
<dbReference type="EnsemblMetazoa" id="XM_011684393">
    <property type="protein sequence ID" value="XP_011682695"/>
    <property type="gene ID" value="LOC762678"/>
</dbReference>
<feature type="compositionally biased region" description="Acidic residues" evidence="6">
    <location>
        <begin position="166"/>
        <end position="189"/>
    </location>
</feature>
<feature type="region of interest" description="Disordered" evidence="6">
    <location>
        <begin position="53"/>
        <end position="109"/>
    </location>
</feature>
<comment type="similarity">
    <text evidence="2">Belongs to the isthmin family.</text>
</comment>
<keyword evidence="7" id="KW-0472">Membrane</keyword>
<dbReference type="SMART" id="SM00209">
    <property type="entry name" value="TSP1"/>
    <property type="match status" value="1"/>
</dbReference>
<accession>A0A7M7LWN9</accession>
<dbReference type="InParanoid" id="A0A7M7LWN9"/>
<dbReference type="SMART" id="SM00723">
    <property type="entry name" value="AMOP"/>
    <property type="match status" value="1"/>
</dbReference>
<dbReference type="PROSITE" id="PS50092">
    <property type="entry name" value="TSP1"/>
    <property type="match status" value="1"/>
</dbReference>
<evidence type="ECO:0000313" key="9">
    <source>
        <dbReference type="EnsemblMetazoa" id="XP_011682695"/>
    </source>
</evidence>
<organism evidence="9 10">
    <name type="scientific">Strongylocentrotus purpuratus</name>
    <name type="common">Purple sea urchin</name>
    <dbReference type="NCBI Taxonomy" id="7668"/>
    <lineage>
        <taxon>Eukaryota</taxon>
        <taxon>Metazoa</taxon>
        <taxon>Echinodermata</taxon>
        <taxon>Eleutherozoa</taxon>
        <taxon>Echinozoa</taxon>
        <taxon>Echinoidea</taxon>
        <taxon>Euechinoidea</taxon>
        <taxon>Echinacea</taxon>
        <taxon>Camarodonta</taxon>
        <taxon>Echinidea</taxon>
        <taxon>Strongylocentrotidae</taxon>
        <taxon>Strongylocentrotus</taxon>
    </lineage>
</organism>
<keyword evidence="4" id="KW-0732">Signal</keyword>
<keyword evidence="7" id="KW-0812">Transmembrane</keyword>
<evidence type="ECO:0000256" key="5">
    <source>
        <dbReference type="ARBA" id="ARBA00023157"/>
    </source>
</evidence>
<name>A0A7M7LWN9_STRPU</name>
<feature type="region of interest" description="Disordered" evidence="6">
    <location>
        <begin position="166"/>
        <end position="198"/>
    </location>
</feature>
<feature type="compositionally biased region" description="Basic and acidic residues" evidence="6">
    <location>
        <begin position="85"/>
        <end position="108"/>
    </location>
</feature>
<comment type="subcellular location">
    <subcellularLocation>
        <location evidence="1">Secreted</location>
    </subcellularLocation>
</comment>
<dbReference type="PANTHER" id="PTHR10239:SF29">
    <property type="entry name" value="AMOP DOMAIN-CONTAINING PROTEIN"/>
    <property type="match status" value="1"/>
</dbReference>
<feature type="compositionally biased region" description="Basic residues" evidence="6">
    <location>
        <begin position="287"/>
        <end position="299"/>
    </location>
</feature>
<dbReference type="SUPFAM" id="SSF82895">
    <property type="entry name" value="TSP-1 type 1 repeat"/>
    <property type="match status" value="1"/>
</dbReference>
<feature type="compositionally biased region" description="Acidic residues" evidence="6">
    <location>
        <begin position="243"/>
        <end position="255"/>
    </location>
</feature>
<protein>
    <recommendedName>
        <fullName evidence="8">AMOP domain-containing protein</fullName>
    </recommendedName>
</protein>
<evidence type="ECO:0000256" key="3">
    <source>
        <dbReference type="ARBA" id="ARBA00022525"/>
    </source>
</evidence>
<evidence type="ECO:0000256" key="1">
    <source>
        <dbReference type="ARBA" id="ARBA00004613"/>
    </source>
</evidence>
<dbReference type="Pfam" id="PF03782">
    <property type="entry name" value="AMOP"/>
    <property type="match status" value="1"/>
</dbReference>
<dbReference type="KEGG" id="spu:762678"/>
<dbReference type="InterPro" id="IPR051867">
    <property type="entry name" value="Angio_Inhib/Adhesion_GPCR"/>
</dbReference>
<dbReference type="OMA" id="MPWIICK"/>
<keyword evidence="5" id="KW-1015">Disulfide bond</keyword>
<dbReference type="FunCoup" id="A0A7M7LWN9">
    <property type="interactions" value="436"/>
</dbReference>
<dbReference type="GeneID" id="762678"/>
<keyword evidence="3" id="KW-0964">Secreted</keyword>
<reference evidence="9" key="2">
    <citation type="submission" date="2021-01" db="UniProtKB">
        <authorList>
            <consortium name="EnsemblMetazoa"/>
        </authorList>
    </citation>
    <scope>IDENTIFICATION</scope>
</reference>
<evidence type="ECO:0000256" key="6">
    <source>
        <dbReference type="SAM" id="MobiDB-lite"/>
    </source>
</evidence>
<dbReference type="GO" id="GO:0005576">
    <property type="term" value="C:extracellular region"/>
    <property type="evidence" value="ECO:0007669"/>
    <property type="project" value="UniProtKB-SubCell"/>
</dbReference>
<dbReference type="InterPro" id="IPR000884">
    <property type="entry name" value="TSP1_rpt"/>
</dbReference>
<dbReference type="Proteomes" id="UP000007110">
    <property type="component" value="Unassembled WGS sequence"/>
</dbReference>
<dbReference type="InterPro" id="IPR036383">
    <property type="entry name" value="TSP1_rpt_sf"/>
</dbReference>
<evidence type="ECO:0000256" key="4">
    <source>
        <dbReference type="ARBA" id="ARBA00022729"/>
    </source>
</evidence>
<feature type="compositionally biased region" description="Basic and acidic residues" evidence="6">
    <location>
        <begin position="256"/>
        <end position="267"/>
    </location>
</feature>
<feature type="compositionally biased region" description="Basic and acidic residues" evidence="6">
    <location>
        <begin position="53"/>
        <end position="62"/>
    </location>
</feature>
<dbReference type="InterPro" id="IPR005533">
    <property type="entry name" value="AMOP_dom"/>
</dbReference>
<dbReference type="RefSeq" id="XP_001198390.3">
    <property type="nucleotide sequence ID" value="XM_001198390.4"/>
</dbReference>
<dbReference type="PROSITE" id="PS50856">
    <property type="entry name" value="AMOP"/>
    <property type="match status" value="1"/>
</dbReference>
<dbReference type="PANTHER" id="PTHR10239">
    <property type="entry name" value="ISTHMIN-2"/>
    <property type="match status" value="1"/>
</dbReference>
<dbReference type="RefSeq" id="XP_011682695.2">
    <property type="nucleotide sequence ID" value="XM_011684393.2"/>
</dbReference>